<evidence type="ECO:0000313" key="2">
    <source>
        <dbReference type="EMBL" id="JAD81437.1"/>
    </source>
</evidence>
<dbReference type="PANTHER" id="PTHR13734:SF5">
    <property type="entry name" value="CCA TRNA NUCLEOTIDYLTRANSFERASE, MITOCHONDRIAL"/>
    <property type="match status" value="1"/>
</dbReference>
<dbReference type="GO" id="GO:0001680">
    <property type="term" value="P:tRNA 3'-terminal CCA addition"/>
    <property type="evidence" value="ECO:0007669"/>
    <property type="project" value="TreeGrafter"/>
</dbReference>
<dbReference type="GO" id="GO:0052927">
    <property type="term" value="F:CC tRNA cytidylyltransferase activity"/>
    <property type="evidence" value="ECO:0007669"/>
    <property type="project" value="TreeGrafter"/>
</dbReference>
<keyword evidence="1" id="KW-0694">RNA-binding</keyword>
<dbReference type="SUPFAM" id="SSF81891">
    <property type="entry name" value="Poly A polymerase C-terminal region-like"/>
    <property type="match status" value="1"/>
</dbReference>
<proteinExistence type="predicted"/>
<dbReference type="AlphaFoldDB" id="A0A0A9DCG3"/>
<accession>A0A0A9DCG3</accession>
<protein>
    <submittedName>
        <fullName evidence="2">Uncharacterized protein</fullName>
    </submittedName>
</protein>
<sequence>MVFNIHAASEKFAELVNLSESNVDLGILKEKLEDEYLEIPTDLVKRVFAGLIIREIKDFWRVAFLISILCYPEAENAGGVLSQQDELHRRKGKYIRVERSITDVDLDGVWKLKPLLDGKAIMGVMQVNGGPLIGKWQQQRLLKWQLAHPKGTVDECIE</sequence>
<reference evidence="2" key="2">
    <citation type="journal article" date="2015" name="Data Brief">
        <title>Shoot transcriptome of the giant reed, Arundo donax.</title>
        <authorList>
            <person name="Barrero R.A."/>
            <person name="Guerrero F.D."/>
            <person name="Moolhuijzen P."/>
            <person name="Goolsby J.A."/>
            <person name="Tidwell J."/>
            <person name="Bellgard S.E."/>
            <person name="Bellgard M.I."/>
        </authorList>
    </citation>
    <scope>NUCLEOTIDE SEQUENCE</scope>
    <source>
        <tissue evidence="2">Shoot tissue taken approximately 20 cm above the soil surface</tissue>
    </source>
</reference>
<evidence type="ECO:0000256" key="1">
    <source>
        <dbReference type="ARBA" id="ARBA00022884"/>
    </source>
</evidence>
<dbReference type="EMBL" id="GBRH01216458">
    <property type="protein sequence ID" value="JAD81437.1"/>
    <property type="molecule type" value="Transcribed_RNA"/>
</dbReference>
<dbReference type="PANTHER" id="PTHR13734">
    <property type="entry name" value="TRNA-NUCLEOTIDYLTRANSFERASE"/>
    <property type="match status" value="1"/>
</dbReference>
<dbReference type="GO" id="GO:0052929">
    <property type="term" value="F:ATP:3'-cytidine-cytidine-tRNA adenylyltransferase activity"/>
    <property type="evidence" value="ECO:0007669"/>
    <property type="project" value="TreeGrafter"/>
</dbReference>
<reference evidence="2" key="1">
    <citation type="submission" date="2014-09" db="EMBL/GenBank/DDBJ databases">
        <authorList>
            <person name="Magalhaes I.L.F."/>
            <person name="Oliveira U."/>
            <person name="Santos F.R."/>
            <person name="Vidigal T.H.D.A."/>
            <person name="Brescovit A.D."/>
            <person name="Santos A.J."/>
        </authorList>
    </citation>
    <scope>NUCLEOTIDE SEQUENCE</scope>
    <source>
        <tissue evidence="2">Shoot tissue taken approximately 20 cm above the soil surface</tissue>
    </source>
</reference>
<dbReference type="GO" id="GO:0003723">
    <property type="term" value="F:RNA binding"/>
    <property type="evidence" value="ECO:0007669"/>
    <property type="project" value="UniProtKB-KW"/>
</dbReference>
<organism evidence="2">
    <name type="scientific">Arundo donax</name>
    <name type="common">Giant reed</name>
    <name type="synonym">Donax arundinaceus</name>
    <dbReference type="NCBI Taxonomy" id="35708"/>
    <lineage>
        <taxon>Eukaryota</taxon>
        <taxon>Viridiplantae</taxon>
        <taxon>Streptophyta</taxon>
        <taxon>Embryophyta</taxon>
        <taxon>Tracheophyta</taxon>
        <taxon>Spermatophyta</taxon>
        <taxon>Magnoliopsida</taxon>
        <taxon>Liliopsida</taxon>
        <taxon>Poales</taxon>
        <taxon>Poaceae</taxon>
        <taxon>PACMAD clade</taxon>
        <taxon>Arundinoideae</taxon>
        <taxon>Arundineae</taxon>
        <taxon>Arundo</taxon>
    </lineage>
</organism>
<name>A0A0A9DCG3_ARUDO</name>